<protein>
    <submittedName>
        <fullName evidence="1">Uncharacterized protein</fullName>
    </submittedName>
</protein>
<dbReference type="EMBL" id="JAUTXU010000372">
    <property type="protein sequence ID" value="KAK3683068.1"/>
    <property type="molecule type" value="Genomic_DNA"/>
</dbReference>
<gene>
    <name evidence="1" type="ORF">LTR37_020606</name>
</gene>
<evidence type="ECO:0000313" key="1">
    <source>
        <dbReference type="EMBL" id="KAK3683068.1"/>
    </source>
</evidence>
<comment type="caution">
    <text evidence="1">The sequence shown here is derived from an EMBL/GenBank/DDBJ whole genome shotgun (WGS) entry which is preliminary data.</text>
</comment>
<proteinExistence type="predicted"/>
<sequence>MSLPFKAAFPWLLYAYPWMPFPRRVIIYLREKHIPDTLIQIVPVSDPQDGNRVVNPSYPPRPAGSLPILAIPKETKNEHGNGSSWCYVRQSMAIIRFLEELCNEQWKGFSSLHRRLDGGSVLEKVRMNEILSLAEECTVAWNPVRTFGTNAGTVSFPRGAKEMLRWVRRSLMTIETWWQDNDRDMAVLRKGTEGYVTIADITLYQFLEFTKDCYGVDMTVGSGENVRDVYGREIVEQFPKLAQFFEAFGTRDSARREPSKGEVPGAVPTKNMQAWAEGVL</sequence>
<reference evidence="1" key="1">
    <citation type="submission" date="2023-07" db="EMBL/GenBank/DDBJ databases">
        <title>Black Yeasts Isolated from many extreme environments.</title>
        <authorList>
            <person name="Coleine C."/>
            <person name="Stajich J.E."/>
            <person name="Selbmann L."/>
        </authorList>
    </citation>
    <scope>NUCLEOTIDE SEQUENCE</scope>
    <source>
        <strain evidence="1">CCFEE 5714</strain>
    </source>
</reference>
<dbReference type="Proteomes" id="UP001281147">
    <property type="component" value="Unassembled WGS sequence"/>
</dbReference>
<name>A0ACC3MDX0_9PEZI</name>
<keyword evidence="2" id="KW-1185">Reference proteome</keyword>
<organism evidence="1 2">
    <name type="scientific">Vermiconidia calcicola</name>
    <dbReference type="NCBI Taxonomy" id="1690605"/>
    <lineage>
        <taxon>Eukaryota</taxon>
        <taxon>Fungi</taxon>
        <taxon>Dikarya</taxon>
        <taxon>Ascomycota</taxon>
        <taxon>Pezizomycotina</taxon>
        <taxon>Dothideomycetes</taxon>
        <taxon>Dothideomycetidae</taxon>
        <taxon>Mycosphaerellales</taxon>
        <taxon>Extremaceae</taxon>
        <taxon>Vermiconidia</taxon>
    </lineage>
</organism>
<accession>A0ACC3MDX0</accession>
<evidence type="ECO:0000313" key="2">
    <source>
        <dbReference type="Proteomes" id="UP001281147"/>
    </source>
</evidence>